<dbReference type="AlphaFoldDB" id="A0A919GM20"/>
<dbReference type="Gene3D" id="3.40.50.720">
    <property type="entry name" value="NAD(P)-binding Rossmann-like Domain"/>
    <property type="match status" value="1"/>
</dbReference>
<dbReference type="InterPro" id="IPR003462">
    <property type="entry name" value="ODC_Mu_crystall"/>
</dbReference>
<evidence type="ECO:0000313" key="2">
    <source>
        <dbReference type="Proteomes" id="UP000603708"/>
    </source>
</evidence>
<protein>
    <submittedName>
        <fullName evidence="1">Ornithine cyclodeaminase</fullName>
    </submittedName>
</protein>
<name>A0A919GM20_9ACTN</name>
<comment type="caution">
    <text evidence="1">The sequence shown here is derived from an EMBL/GenBank/DDBJ whole genome shotgun (WGS) entry which is preliminary data.</text>
</comment>
<dbReference type="InterPro" id="IPR023401">
    <property type="entry name" value="ODC_N"/>
</dbReference>
<dbReference type="Gene3D" id="3.30.1780.10">
    <property type="entry name" value="ornithine cyclodeaminase, domain 1"/>
    <property type="match status" value="1"/>
</dbReference>
<reference evidence="1" key="2">
    <citation type="submission" date="2020-09" db="EMBL/GenBank/DDBJ databases">
        <authorList>
            <person name="Sun Q."/>
            <person name="Ohkuma M."/>
        </authorList>
    </citation>
    <scope>NUCLEOTIDE SEQUENCE</scope>
    <source>
        <strain evidence="1">JCM 5069</strain>
    </source>
</reference>
<dbReference type="InterPro" id="IPR036291">
    <property type="entry name" value="NAD(P)-bd_dom_sf"/>
</dbReference>
<dbReference type="PANTHER" id="PTHR13812">
    <property type="entry name" value="KETIMINE REDUCTASE MU-CRYSTALLIN"/>
    <property type="match status" value="1"/>
</dbReference>
<dbReference type="Proteomes" id="UP000603708">
    <property type="component" value="Unassembled WGS sequence"/>
</dbReference>
<evidence type="ECO:0000313" key="1">
    <source>
        <dbReference type="EMBL" id="GHH86901.1"/>
    </source>
</evidence>
<sequence>MPALPHIDAETLMSLVSWHEAMAALERAACGAGTAAPRTSLPAPGGHLLVMPAVSVGSAGVKLAGVAPGNPALGPPRIQAVFVLFDAATLAPRALVDGTALTLLRTPALSALAVRALAAPDSSVLTVFGTGPQAWEHIRAVSAVRDIRRVHVVGRTARRVAGFLGRLRSEGVEAAAASPEDVAEADVVVCATSATRPVFDGSLLKDGACVVAVGSHEPGARELDDTVFTRASRVFVEDIATALREAGDVVQALSSGAVTDKGLTALADLPRTPPAGGISVFKSVGMGWQDLAVAEAAYAAWSTGPRL</sequence>
<proteinExistence type="predicted"/>
<dbReference type="EMBL" id="BNCD01000024">
    <property type="protein sequence ID" value="GHH86901.1"/>
    <property type="molecule type" value="Genomic_DNA"/>
</dbReference>
<dbReference type="SUPFAM" id="SSF51735">
    <property type="entry name" value="NAD(P)-binding Rossmann-fold domains"/>
    <property type="match status" value="1"/>
</dbReference>
<reference evidence="1" key="1">
    <citation type="journal article" date="2014" name="Int. J. Syst. Evol. Microbiol.">
        <title>Complete genome sequence of Corynebacterium casei LMG S-19264T (=DSM 44701T), isolated from a smear-ripened cheese.</title>
        <authorList>
            <consortium name="US DOE Joint Genome Institute (JGI-PGF)"/>
            <person name="Walter F."/>
            <person name="Albersmeier A."/>
            <person name="Kalinowski J."/>
            <person name="Ruckert C."/>
        </authorList>
    </citation>
    <scope>NUCLEOTIDE SEQUENCE</scope>
    <source>
        <strain evidence="1">JCM 5069</strain>
    </source>
</reference>
<keyword evidence="2" id="KW-1185">Reference proteome</keyword>
<dbReference type="GO" id="GO:0005737">
    <property type="term" value="C:cytoplasm"/>
    <property type="evidence" value="ECO:0007669"/>
    <property type="project" value="TreeGrafter"/>
</dbReference>
<dbReference type="Pfam" id="PF02423">
    <property type="entry name" value="OCD_Mu_crystall"/>
    <property type="match status" value="1"/>
</dbReference>
<dbReference type="PIRSF" id="PIRSF001439">
    <property type="entry name" value="CryM"/>
    <property type="match status" value="1"/>
</dbReference>
<gene>
    <name evidence="1" type="ORF">GCM10018793_60630</name>
</gene>
<accession>A0A919GM20</accession>
<dbReference type="RefSeq" id="WP_189937564.1">
    <property type="nucleotide sequence ID" value="NZ_BNCD01000024.1"/>
</dbReference>
<organism evidence="1 2">
    <name type="scientific">Streptomyces sulfonofaciens</name>
    <dbReference type="NCBI Taxonomy" id="68272"/>
    <lineage>
        <taxon>Bacteria</taxon>
        <taxon>Bacillati</taxon>
        <taxon>Actinomycetota</taxon>
        <taxon>Actinomycetes</taxon>
        <taxon>Kitasatosporales</taxon>
        <taxon>Streptomycetaceae</taxon>
        <taxon>Streptomyces</taxon>
    </lineage>
</organism>
<dbReference type="PANTHER" id="PTHR13812:SF19">
    <property type="entry name" value="KETIMINE REDUCTASE MU-CRYSTALLIN"/>
    <property type="match status" value="1"/>
</dbReference>